<keyword evidence="3" id="KW-1185">Reference proteome</keyword>
<dbReference type="SUPFAM" id="SSF55729">
    <property type="entry name" value="Acyl-CoA N-acyltransferases (Nat)"/>
    <property type="match status" value="1"/>
</dbReference>
<dbReference type="RefSeq" id="WP_177718774.1">
    <property type="nucleotide sequence ID" value="NZ_JACRSQ010000003.1"/>
</dbReference>
<dbReference type="PANTHER" id="PTHR43415:SF3">
    <property type="entry name" value="GNAT-FAMILY ACETYLTRANSFERASE"/>
    <property type="match status" value="1"/>
</dbReference>
<dbReference type="AlphaFoldDB" id="A0A926HWC8"/>
<evidence type="ECO:0000313" key="2">
    <source>
        <dbReference type="EMBL" id="MBC8542582.1"/>
    </source>
</evidence>
<organism evidence="2 3">
    <name type="scientific">Bianquea renquensis</name>
    <dbReference type="NCBI Taxonomy" id="2763661"/>
    <lineage>
        <taxon>Bacteria</taxon>
        <taxon>Bacillati</taxon>
        <taxon>Bacillota</taxon>
        <taxon>Clostridia</taxon>
        <taxon>Eubacteriales</taxon>
        <taxon>Bianqueaceae</taxon>
        <taxon>Bianquea</taxon>
    </lineage>
</organism>
<protein>
    <submittedName>
        <fullName evidence="2">GNAT family N-acetyltransferase</fullName>
    </submittedName>
</protein>
<dbReference type="PROSITE" id="PS51186">
    <property type="entry name" value="GNAT"/>
    <property type="match status" value="1"/>
</dbReference>
<dbReference type="PANTHER" id="PTHR43415">
    <property type="entry name" value="SPERMIDINE N(1)-ACETYLTRANSFERASE"/>
    <property type="match status" value="1"/>
</dbReference>
<gene>
    <name evidence="2" type="ORF">H8730_03340</name>
</gene>
<dbReference type="InterPro" id="IPR016181">
    <property type="entry name" value="Acyl_CoA_acyltransferase"/>
</dbReference>
<dbReference type="GO" id="GO:0016747">
    <property type="term" value="F:acyltransferase activity, transferring groups other than amino-acyl groups"/>
    <property type="evidence" value="ECO:0007669"/>
    <property type="project" value="InterPro"/>
</dbReference>
<evidence type="ECO:0000313" key="3">
    <source>
        <dbReference type="Proteomes" id="UP000657006"/>
    </source>
</evidence>
<dbReference type="CDD" id="cd04301">
    <property type="entry name" value="NAT_SF"/>
    <property type="match status" value="1"/>
</dbReference>
<proteinExistence type="predicted"/>
<dbReference type="InterPro" id="IPR000182">
    <property type="entry name" value="GNAT_dom"/>
</dbReference>
<dbReference type="Proteomes" id="UP000657006">
    <property type="component" value="Unassembled WGS sequence"/>
</dbReference>
<sequence>MKIIYNDLCIRNAEGKDCEQLAIWWNDGSVMAHAGFPNGLGTTAEKIKEQIANDSDTAKRLLIIEYRGTSVGEMSFYVHEGKKVEIGIKICNSDFQGKGLGRVILSMLIEELFSMGYELIFLDTNVKNTRAQHVYELLGFKKKQYNENSWKNQLGEPQTSIDYELRASDFCNAKLIG</sequence>
<reference evidence="2" key="1">
    <citation type="submission" date="2020-08" db="EMBL/GenBank/DDBJ databases">
        <title>Genome public.</title>
        <authorList>
            <person name="Liu C."/>
            <person name="Sun Q."/>
        </authorList>
    </citation>
    <scope>NUCLEOTIDE SEQUENCE</scope>
    <source>
        <strain evidence="2">NSJ-32</strain>
    </source>
</reference>
<dbReference type="Gene3D" id="3.40.630.30">
    <property type="match status" value="1"/>
</dbReference>
<dbReference type="EMBL" id="JACRSQ010000003">
    <property type="protein sequence ID" value="MBC8542582.1"/>
    <property type="molecule type" value="Genomic_DNA"/>
</dbReference>
<name>A0A926HWC8_9FIRM</name>
<accession>A0A926HWC8</accession>
<comment type="caution">
    <text evidence="2">The sequence shown here is derived from an EMBL/GenBank/DDBJ whole genome shotgun (WGS) entry which is preliminary data.</text>
</comment>
<evidence type="ECO:0000259" key="1">
    <source>
        <dbReference type="PROSITE" id="PS51186"/>
    </source>
</evidence>
<feature type="domain" description="N-acetyltransferase" evidence="1">
    <location>
        <begin position="8"/>
        <end position="168"/>
    </location>
</feature>
<dbReference type="Pfam" id="PF13302">
    <property type="entry name" value="Acetyltransf_3"/>
    <property type="match status" value="1"/>
</dbReference>